<sequence>MVADAPRTPFGSLAEAYERIAVPAMFIPEARNLLEIAALEPGERVLDVACGTGTVARLAAPLVGETGHVTGLDLNEAMLAVARARPVSGGAPIEWRQGNAMSLPFPDAVFDAVLCQNGLQFMPDRVLALREMLRVLRPDRRLGLNVIAREAASQAVEASVERFLGPDAVAFFHEPFVLSDIEALRQLFDGVGFRSVDITREVITASSPSADDFLDFTLRLRLASALAKLSPEQNTALIADAYAQLAPYIRDGGLVFPIEMLVVVARS</sequence>
<dbReference type="PANTHER" id="PTHR43591:SF24">
    <property type="entry name" value="2-METHOXY-6-POLYPRENYL-1,4-BENZOQUINOL METHYLASE, MITOCHONDRIAL"/>
    <property type="match status" value="1"/>
</dbReference>
<dbReference type="PANTHER" id="PTHR43591">
    <property type="entry name" value="METHYLTRANSFERASE"/>
    <property type="match status" value="1"/>
</dbReference>
<protein>
    <submittedName>
        <fullName evidence="2">Methyltransferase type 11</fullName>
    </submittedName>
</protein>
<evidence type="ECO:0000313" key="2">
    <source>
        <dbReference type="EMBL" id="CCF85647.1"/>
    </source>
</evidence>
<comment type="caution">
    <text evidence="2">The sequence shown here is derived from an EMBL/GenBank/DDBJ whole genome shotgun (WGS) entry which is preliminary data.</text>
</comment>
<dbReference type="GO" id="GO:0008168">
    <property type="term" value="F:methyltransferase activity"/>
    <property type="evidence" value="ECO:0007669"/>
    <property type="project" value="UniProtKB-KW"/>
</dbReference>
<dbReference type="InterPro" id="IPR041698">
    <property type="entry name" value="Methyltransf_25"/>
</dbReference>
<dbReference type="CDD" id="cd02440">
    <property type="entry name" value="AdoMet_MTases"/>
    <property type="match status" value="1"/>
</dbReference>
<dbReference type="AlphaFoldDB" id="I4ELT5"/>
<organism evidence="2 3">
    <name type="scientific">Nitrolancea hollandica Lb</name>
    <dbReference type="NCBI Taxonomy" id="1129897"/>
    <lineage>
        <taxon>Bacteria</taxon>
        <taxon>Pseudomonadati</taxon>
        <taxon>Thermomicrobiota</taxon>
        <taxon>Thermomicrobia</taxon>
        <taxon>Sphaerobacterales</taxon>
        <taxon>Sphaerobacterineae</taxon>
        <taxon>Sphaerobacteraceae</taxon>
        <taxon>Nitrolancea</taxon>
    </lineage>
</organism>
<keyword evidence="2" id="KW-0808">Transferase</keyword>
<feature type="domain" description="Methyltransferase" evidence="1">
    <location>
        <begin position="45"/>
        <end position="139"/>
    </location>
</feature>
<dbReference type="Gene3D" id="3.40.50.150">
    <property type="entry name" value="Vaccinia Virus protein VP39"/>
    <property type="match status" value="1"/>
</dbReference>
<name>I4ELT5_9BACT</name>
<keyword evidence="3" id="KW-1185">Reference proteome</keyword>
<dbReference type="Proteomes" id="UP000004221">
    <property type="component" value="Unassembled WGS sequence"/>
</dbReference>
<accession>I4ELT5</accession>
<dbReference type="RefSeq" id="WP_008480701.1">
    <property type="nucleotide sequence ID" value="NZ_CAGS01000479.1"/>
</dbReference>
<gene>
    <name evidence="2" type="ORF">NITHO_530005</name>
</gene>
<dbReference type="InterPro" id="IPR029063">
    <property type="entry name" value="SAM-dependent_MTases_sf"/>
</dbReference>
<dbReference type="SUPFAM" id="SSF53335">
    <property type="entry name" value="S-adenosyl-L-methionine-dependent methyltransferases"/>
    <property type="match status" value="1"/>
</dbReference>
<reference evidence="2 3" key="1">
    <citation type="journal article" date="2012" name="ISME J.">
        <title>Nitrification expanded: discovery, physiology and genomics of a nitrite-oxidizing bacterium from the phylum Chloroflexi.</title>
        <authorList>
            <person name="Sorokin D.Y."/>
            <person name="Lucker S."/>
            <person name="Vejmelkova D."/>
            <person name="Kostrikina N.A."/>
            <person name="Kleerebezem R."/>
            <person name="Rijpstra W.I."/>
            <person name="Damste J.S."/>
            <person name="Le Paslier D."/>
            <person name="Muyzer G."/>
            <person name="Wagner M."/>
            <person name="van Loosdrecht M.C."/>
            <person name="Daims H."/>
        </authorList>
    </citation>
    <scope>NUCLEOTIDE SEQUENCE [LARGE SCALE GENOMIC DNA]</scope>
    <source>
        <strain evidence="3">none</strain>
    </source>
</reference>
<dbReference type="Pfam" id="PF13649">
    <property type="entry name" value="Methyltransf_25"/>
    <property type="match status" value="1"/>
</dbReference>
<dbReference type="EMBL" id="CAGS01000479">
    <property type="protein sequence ID" value="CCF85647.1"/>
    <property type="molecule type" value="Genomic_DNA"/>
</dbReference>
<evidence type="ECO:0000259" key="1">
    <source>
        <dbReference type="Pfam" id="PF13649"/>
    </source>
</evidence>
<proteinExistence type="predicted"/>
<keyword evidence="2" id="KW-0489">Methyltransferase</keyword>
<evidence type="ECO:0000313" key="3">
    <source>
        <dbReference type="Proteomes" id="UP000004221"/>
    </source>
</evidence>
<dbReference type="GO" id="GO:0032259">
    <property type="term" value="P:methylation"/>
    <property type="evidence" value="ECO:0007669"/>
    <property type="project" value="UniProtKB-KW"/>
</dbReference>